<dbReference type="AlphaFoldDB" id="A0A0G0Y471"/>
<reference evidence="1 2" key="1">
    <citation type="journal article" date="2015" name="Nature">
        <title>rRNA introns, odd ribosomes, and small enigmatic genomes across a large radiation of phyla.</title>
        <authorList>
            <person name="Brown C.T."/>
            <person name="Hug L.A."/>
            <person name="Thomas B.C."/>
            <person name="Sharon I."/>
            <person name="Castelle C.J."/>
            <person name="Singh A."/>
            <person name="Wilkins M.J."/>
            <person name="Williams K.H."/>
            <person name="Banfield J.F."/>
        </authorList>
    </citation>
    <scope>NUCLEOTIDE SEQUENCE [LARGE SCALE GENOMIC DNA]</scope>
</reference>
<organism evidence="1 2">
    <name type="scientific">Candidatus Curtissbacteria bacterium GW2011_GWA2_41_24</name>
    <dbReference type="NCBI Taxonomy" id="1618411"/>
    <lineage>
        <taxon>Bacteria</taxon>
        <taxon>Candidatus Curtissiibacteriota</taxon>
    </lineage>
</organism>
<evidence type="ECO:0000313" key="1">
    <source>
        <dbReference type="EMBL" id="KKS04246.1"/>
    </source>
</evidence>
<dbReference type="PANTHER" id="PTHR39961">
    <property type="entry name" value="HYPOTHETICAL CYTOSOLIC PROTEIN"/>
    <property type="match status" value="1"/>
</dbReference>
<dbReference type="Pfam" id="PF04308">
    <property type="entry name" value="RNaseH_like"/>
    <property type="match status" value="1"/>
</dbReference>
<gene>
    <name evidence="1" type="ORF">UU56_C0008G0053</name>
</gene>
<proteinExistence type="predicted"/>
<protein>
    <recommendedName>
        <fullName evidence="3">DUF458 domain-containing protein</fullName>
    </recommendedName>
</protein>
<dbReference type="Proteomes" id="UP000034493">
    <property type="component" value="Unassembled WGS sequence"/>
</dbReference>
<dbReference type="PANTHER" id="PTHR39961:SF1">
    <property type="entry name" value="DUF458 DOMAIN-CONTAINING PROTEIN"/>
    <property type="match status" value="1"/>
</dbReference>
<sequence length="176" mass="19270">MANKIVPEAFNSPTYGQLSWQDALSKMLAFIGADTKASYEVIIGTDSEAQNGLADFVSAVVVHKKGRGGIYFWGRQKITNLHSMRQRIWQEAIISLTLAEKLVGDFVQIGLFNNNSGKSEQAESERINLEIHVDIGPNGETRAMIAEIVGMIRANGFKVATKPASWGASHVADRHV</sequence>
<name>A0A0G0Y471_9BACT</name>
<dbReference type="EMBL" id="LCBC01000008">
    <property type="protein sequence ID" value="KKS04246.1"/>
    <property type="molecule type" value="Genomic_DNA"/>
</dbReference>
<evidence type="ECO:0000313" key="2">
    <source>
        <dbReference type="Proteomes" id="UP000034493"/>
    </source>
</evidence>
<accession>A0A0G0Y471</accession>
<comment type="caution">
    <text evidence="1">The sequence shown here is derived from an EMBL/GenBank/DDBJ whole genome shotgun (WGS) entry which is preliminary data.</text>
</comment>
<dbReference type="InterPro" id="IPR007405">
    <property type="entry name" value="Phage_KVP40_Orf299"/>
</dbReference>
<evidence type="ECO:0008006" key="3">
    <source>
        <dbReference type="Google" id="ProtNLM"/>
    </source>
</evidence>